<proteinExistence type="predicted"/>
<gene>
    <name evidence="3" type="ORF">RD792_014683</name>
</gene>
<feature type="region of interest" description="Disordered" evidence="1">
    <location>
        <begin position="274"/>
        <end position="293"/>
    </location>
</feature>
<dbReference type="Pfam" id="PF15916">
    <property type="entry name" value="DUF4743"/>
    <property type="match status" value="1"/>
</dbReference>
<dbReference type="InterPro" id="IPR015797">
    <property type="entry name" value="NUDIX_hydrolase-like_dom_sf"/>
</dbReference>
<evidence type="ECO:0000313" key="4">
    <source>
        <dbReference type="Proteomes" id="UP001291926"/>
    </source>
</evidence>
<feature type="region of interest" description="Disordered" evidence="1">
    <location>
        <begin position="300"/>
        <end position="417"/>
    </location>
</feature>
<organism evidence="3 4">
    <name type="scientific">Penstemon davidsonii</name>
    <dbReference type="NCBI Taxonomy" id="160366"/>
    <lineage>
        <taxon>Eukaryota</taxon>
        <taxon>Viridiplantae</taxon>
        <taxon>Streptophyta</taxon>
        <taxon>Embryophyta</taxon>
        <taxon>Tracheophyta</taxon>
        <taxon>Spermatophyta</taxon>
        <taxon>Magnoliopsida</taxon>
        <taxon>eudicotyledons</taxon>
        <taxon>Gunneridae</taxon>
        <taxon>Pentapetalae</taxon>
        <taxon>asterids</taxon>
        <taxon>lamiids</taxon>
        <taxon>Lamiales</taxon>
        <taxon>Plantaginaceae</taxon>
        <taxon>Cheloneae</taxon>
        <taxon>Penstemon</taxon>
    </lineage>
</organism>
<reference evidence="3 4" key="1">
    <citation type="journal article" date="2023" name="bioRxiv">
        <title>Genome report: Whole genome sequence and annotation of Penstemon davidsonii.</title>
        <authorList>
            <person name="Ostevik K.L."/>
            <person name="Alabady M."/>
            <person name="Zhang M."/>
            <person name="Rausher M.D."/>
        </authorList>
    </citation>
    <scope>NUCLEOTIDE SEQUENCE [LARGE SCALE GENOMIC DNA]</scope>
    <source>
        <strain evidence="3">DNT005</strain>
        <tissue evidence="3">Whole leaf</tissue>
    </source>
</reference>
<dbReference type="PANTHER" id="PTHR31197:SF5">
    <property type="entry name" value="OS01G0612600 PROTEIN"/>
    <property type="match status" value="1"/>
</dbReference>
<evidence type="ECO:0000256" key="1">
    <source>
        <dbReference type="SAM" id="MobiDB-lite"/>
    </source>
</evidence>
<dbReference type="CDD" id="cd03676">
    <property type="entry name" value="NUDIX_Tnr3_like"/>
    <property type="match status" value="1"/>
</dbReference>
<comment type="caution">
    <text evidence="3">The sequence shown here is derived from an EMBL/GenBank/DDBJ whole genome shotgun (WGS) entry which is preliminary data.</text>
</comment>
<feature type="domain" description="DUF4743" evidence="2">
    <location>
        <begin position="471"/>
        <end position="589"/>
    </location>
</feature>
<feature type="compositionally biased region" description="Low complexity" evidence="1">
    <location>
        <begin position="274"/>
        <end position="284"/>
    </location>
</feature>
<dbReference type="InterPro" id="IPR012866">
    <property type="entry name" value="DUF1644"/>
</dbReference>
<dbReference type="Gene3D" id="3.90.79.10">
    <property type="entry name" value="Nucleoside Triphosphate Pyrophosphohydrolase"/>
    <property type="match status" value="1"/>
</dbReference>
<dbReference type="InterPro" id="IPR031804">
    <property type="entry name" value="DUF4743"/>
</dbReference>
<dbReference type="PANTHER" id="PTHR31197">
    <property type="entry name" value="OS01G0612600 PROTEIN"/>
    <property type="match status" value="1"/>
</dbReference>
<dbReference type="Pfam" id="PF07800">
    <property type="entry name" value="DUF1644"/>
    <property type="match status" value="1"/>
</dbReference>
<keyword evidence="4" id="KW-1185">Reference proteome</keyword>
<evidence type="ECO:0000259" key="2">
    <source>
        <dbReference type="Pfam" id="PF15916"/>
    </source>
</evidence>
<name>A0ABR0CQ01_9LAMI</name>
<dbReference type="InterPro" id="IPR013083">
    <property type="entry name" value="Znf_RING/FYVE/PHD"/>
</dbReference>
<protein>
    <recommendedName>
        <fullName evidence="2">DUF4743 domain-containing protein</fullName>
    </recommendedName>
</protein>
<dbReference type="EMBL" id="JAYDYQ010002687">
    <property type="protein sequence ID" value="KAK4479172.1"/>
    <property type="molecule type" value="Genomic_DNA"/>
</dbReference>
<dbReference type="SUPFAM" id="SSF55811">
    <property type="entry name" value="Nudix"/>
    <property type="match status" value="1"/>
</dbReference>
<sequence length="740" mass="84802">MPKERRARSLSFDRSRRSPFTCSSSYSRQSLPKDPLEDDENIKEWEDARCPVCMEHPHNAILLLCSSHEKGCRPFMCDTSYRHSNCFDQFRKSFEEASAVVHMPDDVPNSTSPLPSPSPISEAVFSDMEGERSPERSISMHEVPCEDLVKSKIVCPLCRGPVNRWTVVKTARRLMNSKSRSCASETCEFSGTYTDLRKHARLVHPLVRPTDADPERQRNWRRLERQRDLGDLLSTLQSSIGEERTAEESTTLSIDDGGWLTVFFLVRFIRPGNTSTRSSTSRTRAQMAVRRRSSRRLWGETLDGVPETPQEDEILSSQSVQRQYVRRRFRDPVNDTPQEDEILSSERVQRQYVRRRFRDPDNDNNESSDGGQSLPRHSVRTHDDNESSEGGQGLPRHYVRTRDDNESSDGGQGLPRQYRRLNFPFCHTRSVISASASRTHSHSSSDFTWNDVVQLSQPQPEQNDSSDLRGFFEKVTLCNRNSEKQCEFIPFIIEGQTLGYVHNGFSEHLRRYEHVFTFPEDTSFGRHIAFHPTLSSPEYRTKAVGDVVKKLGEKHIPGIRNELYPVTSVFGTPEFFSLEPAAAPYFGIKVYGVQMNGYVERDGKKYLWIAKRSKVKSTYPGKLDELVAGGLPHGISCGENLVKECEEVAGYQGLFPAPGAVSYMDIDGYRFKRDVIFCYDLKLPEGFIPMERWKASKVRVTHVANIIRTTQLFKDNCNLVIIDFQFRHGYNSKRITILLF</sequence>
<dbReference type="Proteomes" id="UP001291926">
    <property type="component" value="Unassembled WGS sequence"/>
</dbReference>
<accession>A0ABR0CQ01</accession>
<dbReference type="Gene3D" id="3.30.40.10">
    <property type="entry name" value="Zinc/RING finger domain, C3HC4 (zinc finger)"/>
    <property type="match status" value="1"/>
</dbReference>
<evidence type="ECO:0000313" key="3">
    <source>
        <dbReference type="EMBL" id="KAK4479172.1"/>
    </source>
</evidence>
<feature type="compositionally biased region" description="Polar residues" evidence="1">
    <location>
        <begin position="18"/>
        <end position="30"/>
    </location>
</feature>
<feature type="region of interest" description="Disordered" evidence="1">
    <location>
        <begin position="1"/>
        <end position="38"/>
    </location>
</feature>